<evidence type="ECO:0000256" key="4">
    <source>
        <dbReference type="ARBA" id="ARBA00022692"/>
    </source>
</evidence>
<evidence type="ECO:0000256" key="3">
    <source>
        <dbReference type="ARBA" id="ARBA00022475"/>
    </source>
</evidence>
<keyword evidence="10" id="KW-1185">Reference proteome</keyword>
<name>A0ABW5P7Z2_9BACL</name>
<dbReference type="Gene3D" id="1.10.3720.10">
    <property type="entry name" value="MetI-like"/>
    <property type="match status" value="1"/>
</dbReference>
<feature type="domain" description="ABC transmembrane type-1" evidence="8">
    <location>
        <begin position="72"/>
        <end position="261"/>
    </location>
</feature>
<dbReference type="InterPro" id="IPR035906">
    <property type="entry name" value="MetI-like_sf"/>
</dbReference>
<comment type="caution">
    <text evidence="9">The sequence shown here is derived from an EMBL/GenBank/DDBJ whole genome shotgun (WGS) entry which is preliminary data.</text>
</comment>
<feature type="transmembrane region" description="Helical" evidence="7">
    <location>
        <begin position="76"/>
        <end position="100"/>
    </location>
</feature>
<proteinExistence type="inferred from homology"/>
<keyword evidence="3" id="KW-1003">Cell membrane</keyword>
<dbReference type="EMBL" id="JBHUME010000002">
    <property type="protein sequence ID" value="MFD2611355.1"/>
    <property type="molecule type" value="Genomic_DNA"/>
</dbReference>
<dbReference type="CDD" id="cd06261">
    <property type="entry name" value="TM_PBP2"/>
    <property type="match status" value="1"/>
</dbReference>
<evidence type="ECO:0000256" key="7">
    <source>
        <dbReference type="RuleBase" id="RU363032"/>
    </source>
</evidence>
<dbReference type="InterPro" id="IPR000515">
    <property type="entry name" value="MetI-like"/>
</dbReference>
<keyword evidence="4 7" id="KW-0812">Transmembrane</keyword>
<protein>
    <submittedName>
        <fullName evidence="9">Carbohydrate ABC transporter permease</fullName>
    </submittedName>
</protein>
<comment type="subcellular location">
    <subcellularLocation>
        <location evidence="1 7">Cell membrane</location>
        <topology evidence="1 7">Multi-pass membrane protein</topology>
    </subcellularLocation>
</comment>
<evidence type="ECO:0000313" key="9">
    <source>
        <dbReference type="EMBL" id="MFD2611355.1"/>
    </source>
</evidence>
<feature type="transmembrane region" description="Helical" evidence="7">
    <location>
        <begin position="12"/>
        <end position="33"/>
    </location>
</feature>
<evidence type="ECO:0000256" key="6">
    <source>
        <dbReference type="ARBA" id="ARBA00023136"/>
    </source>
</evidence>
<dbReference type="PANTHER" id="PTHR43744:SF8">
    <property type="entry name" value="SN-GLYCEROL-3-PHOSPHATE TRANSPORT SYSTEM PERMEASE PROTEIN UGPE"/>
    <property type="match status" value="1"/>
</dbReference>
<gene>
    <name evidence="9" type="ORF">ACFSUF_02840</name>
</gene>
<evidence type="ECO:0000256" key="2">
    <source>
        <dbReference type="ARBA" id="ARBA00022448"/>
    </source>
</evidence>
<sequence>MTRKIRMIRPAAHYLLLTAAALLVIYPLAYTFLSSFMTPEESSVYPPRLFPSHLYLGTFKSVLDLVPLPYFIGNSFLVSAIVTIGQVITASMAAYAFVYVGFQGKSFWFALFLSTMMIPWEVTMIPNYLTIKAWGWLDTYQGLTVPFLASAFGIFMLRQFFLQLPRELFEATKIDGCGHIRHFTAIVLPLSRPVLASLAVYAFLEAWNMYLWPLLVTSSDKMRTVQIGISMLQFEEVTSWNLVLAGVALVLLPSLLLLVFGLKQLVGGLTAGAVKG</sequence>
<evidence type="ECO:0000256" key="5">
    <source>
        <dbReference type="ARBA" id="ARBA00022989"/>
    </source>
</evidence>
<dbReference type="RefSeq" id="WP_377599889.1">
    <property type="nucleotide sequence ID" value="NZ_JBHUME010000002.1"/>
</dbReference>
<organism evidence="9 10">
    <name type="scientific">Paenibacillus gansuensis</name>
    <dbReference type="NCBI Taxonomy" id="306542"/>
    <lineage>
        <taxon>Bacteria</taxon>
        <taxon>Bacillati</taxon>
        <taxon>Bacillota</taxon>
        <taxon>Bacilli</taxon>
        <taxon>Bacillales</taxon>
        <taxon>Paenibacillaceae</taxon>
        <taxon>Paenibacillus</taxon>
    </lineage>
</organism>
<dbReference type="PANTHER" id="PTHR43744">
    <property type="entry name" value="ABC TRANSPORTER PERMEASE PROTEIN MG189-RELATED-RELATED"/>
    <property type="match status" value="1"/>
</dbReference>
<reference evidence="10" key="1">
    <citation type="journal article" date="2019" name="Int. J. Syst. Evol. Microbiol.">
        <title>The Global Catalogue of Microorganisms (GCM) 10K type strain sequencing project: providing services to taxonomists for standard genome sequencing and annotation.</title>
        <authorList>
            <consortium name="The Broad Institute Genomics Platform"/>
            <consortium name="The Broad Institute Genome Sequencing Center for Infectious Disease"/>
            <person name="Wu L."/>
            <person name="Ma J."/>
        </authorList>
    </citation>
    <scope>NUCLEOTIDE SEQUENCE [LARGE SCALE GENOMIC DNA]</scope>
    <source>
        <strain evidence="10">KCTC 3950</strain>
    </source>
</reference>
<dbReference type="SUPFAM" id="SSF161098">
    <property type="entry name" value="MetI-like"/>
    <property type="match status" value="1"/>
</dbReference>
<keyword evidence="2 7" id="KW-0813">Transport</keyword>
<feature type="transmembrane region" description="Helical" evidence="7">
    <location>
        <begin position="107"/>
        <end position="131"/>
    </location>
</feature>
<keyword evidence="6 7" id="KW-0472">Membrane</keyword>
<feature type="transmembrane region" description="Helical" evidence="7">
    <location>
        <begin position="143"/>
        <end position="162"/>
    </location>
</feature>
<feature type="transmembrane region" description="Helical" evidence="7">
    <location>
        <begin position="183"/>
        <end position="204"/>
    </location>
</feature>
<feature type="transmembrane region" description="Helical" evidence="7">
    <location>
        <begin position="240"/>
        <end position="260"/>
    </location>
</feature>
<evidence type="ECO:0000313" key="10">
    <source>
        <dbReference type="Proteomes" id="UP001597541"/>
    </source>
</evidence>
<dbReference type="Pfam" id="PF00528">
    <property type="entry name" value="BPD_transp_1"/>
    <property type="match status" value="1"/>
</dbReference>
<dbReference type="PROSITE" id="PS50928">
    <property type="entry name" value="ABC_TM1"/>
    <property type="match status" value="1"/>
</dbReference>
<keyword evidence="5 7" id="KW-1133">Transmembrane helix</keyword>
<evidence type="ECO:0000259" key="8">
    <source>
        <dbReference type="PROSITE" id="PS50928"/>
    </source>
</evidence>
<comment type="similarity">
    <text evidence="7">Belongs to the binding-protein-dependent transport system permease family.</text>
</comment>
<evidence type="ECO:0000256" key="1">
    <source>
        <dbReference type="ARBA" id="ARBA00004651"/>
    </source>
</evidence>
<accession>A0ABW5P7Z2</accession>
<dbReference type="Proteomes" id="UP001597541">
    <property type="component" value="Unassembled WGS sequence"/>
</dbReference>